<feature type="domain" description="CENP-T/Histone H4 histone fold" evidence="7">
    <location>
        <begin position="683"/>
        <end position="775"/>
    </location>
</feature>
<evidence type="ECO:0000256" key="5">
    <source>
        <dbReference type="ARBA" id="ARBA00023242"/>
    </source>
</evidence>
<dbReference type="InterPro" id="IPR009072">
    <property type="entry name" value="Histone-fold"/>
</dbReference>
<organism evidence="8 9">
    <name type="scientific">Silurus asotus</name>
    <name type="common">Amur catfish</name>
    <name type="synonym">Parasilurus asotus</name>
    <dbReference type="NCBI Taxonomy" id="30991"/>
    <lineage>
        <taxon>Eukaryota</taxon>
        <taxon>Metazoa</taxon>
        <taxon>Chordata</taxon>
        <taxon>Craniata</taxon>
        <taxon>Vertebrata</taxon>
        <taxon>Euteleostomi</taxon>
        <taxon>Actinopterygii</taxon>
        <taxon>Neopterygii</taxon>
        <taxon>Teleostei</taxon>
        <taxon>Ostariophysi</taxon>
        <taxon>Siluriformes</taxon>
        <taxon>Siluridae</taxon>
        <taxon>Silurus</taxon>
    </lineage>
</organism>
<dbReference type="EMBL" id="MU561260">
    <property type="protein sequence ID" value="KAI5613878.1"/>
    <property type="molecule type" value="Genomic_DNA"/>
</dbReference>
<dbReference type="GO" id="GO:0051382">
    <property type="term" value="P:kinetochore assembly"/>
    <property type="evidence" value="ECO:0007669"/>
    <property type="project" value="InterPro"/>
</dbReference>
<dbReference type="InterPro" id="IPR028255">
    <property type="entry name" value="CENP-T"/>
</dbReference>
<keyword evidence="9" id="KW-1185">Reference proteome</keyword>
<dbReference type="GO" id="GO:0005634">
    <property type="term" value="C:nucleus"/>
    <property type="evidence" value="ECO:0007669"/>
    <property type="project" value="UniProtKB-SubCell"/>
</dbReference>
<dbReference type="Proteomes" id="UP001205998">
    <property type="component" value="Unassembled WGS sequence"/>
</dbReference>
<dbReference type="CDD" id="cd22920">
    <property type="entry name" value="HFD_CENP-T"/>
    <property type="match status" value="1"/>
</dbReference>
<evidence type="ECO:0000313" key="9">
    <source>
        <dbReference type="Proteomes" id="UP001205998"/>
    </source>
</evidence>
<dbReference type="Gene3D" id="1.10.20.10">
    <property type="entry name" value="Histone, subunit A"/>
    <property type="match status" value="1"/>
</dbReference>
<evidence type="ECO:0000259" key="7">
    <source>
        <dbReference type="Pfam" id="PF15511"/>
    </source>
</evidence>
<evidence type="ECO:0000256" key="6">
    <source>
        <dbReference type="SAM" id="MobiDB-lite"/>
    </source>
</evidence>
<dbReference type="Pfam" id="PF15511">
    <property type="entry name" value="CENP-T_C"/>
    <property type="match status" value="1"/>
</dbReference>
<feature type="region of interest" description="Disordered" evidence="6">
    <location>
        <begin position="353"/>
        <end position="389"/>
    </location>
</feature>
<gene>
    <name evidence="8" type="ORF">C0J50_9188</name>
</gene>
<evidence type="ECO:0000256" key="1">
    <source>
        <dbReference type="ARBA" id="ARBA00004123"/>
    </source>
</evidence>
<dbReference type="GO" id="GO:0000776">
    <property type="term" value="C:kinetochore"/>
    <property type="evidence" value="ECO:0007669"/>
    <property type="project" value="InterPro"/>
</dbReference>
<feature type="compositionally biased region" description="Low complexity" evidence="6">
    <location>
        <begin position="502"/>
        <end position="518"/>
    </location>
</feature>
<accession>A0AAD5ACF3</accession>
<evidence type="ECO:0000256" key="4">
    <source>
        <dbReference type="ARBA" id="ARBA00022454"/>
    </source>
</evidence>
<keyword evidence="4" id="KW-0158">Chromosome</keyword>
<dbReference type="AlphaFoldDB" id="A0AAD5ACF3"/>
<keyword evidence="5" id="KW-0539">Nucleus</keyword>
<proteinExistence type="inferred from homology"/>
<evidence type="ECO:0000256" key="3">
    <source>
        <dbReference type="ARBA" id="ARBA00010137"/>
    </source>
</evidence>
<feature type="compositionally biased region" description="Polar residues" evidence="6">
    <location>
        <begin position="519"/>
        <end position="537"/>
    </location>
</feature>
<feature type="compositionally biased region" description="Acidic residues" evidence="6">
    <location>
        <begin position="587"/>
        <end position="603"/>
    </location>
</feature>
<protein>
    <submittedName>
        <fullName evidence="8">Centromere protein T isoform X2</fullName>
    </submittedName>
</protein>
<dbReference type="GO" id="GO:0003677">
    <property type="term" value="F:DNA binding"/>
    <property type="evidence" value="ECO:0007669"/>
    <property type="project" value="InterPro"/>
</dbReference>
<feature type="region of interest" description="Disordered" evidence="6">
    <location>
        <begin position="188"/>
        <end position="213"/>
    </location>
</feature>
<sequence>MDSTEEEDLSARVLLRNVLHTETQRSPVTRSVSRDQRVSHVRRSSRLRNTPETPHVALRQKLKQKLHETAVLPSAPPSKRVRSEGKVLKTPAMHASPALYDDDITPRGLLRGIIQTEAEASLLLSGQTAIPQMDQQDINASIHSNRRSDGVSGLELPNLATEPLTHLIRGMSRRRPPPTFNVSAFEKQLDQPSGEEENDVSQENSDVTKDQDVSAGMKSVLSLSLKTPFMNIRSERAGLRRKAAGRRNQVSVDAFDEAVQQRLERHHKQDYTVVQDGKTLQDSDLHKFTLGLSNITVPELTTEVMMSNTELYAQPQTSMFELGGVTEAEMKIDVDDGGGDELQDHQNLCESNATKHQPDTLEDQEPISQSQELEDEIIPPSQENKTVTLSPEDIPFAPTQAMVEISCPPQESEESRSAIKEAQVEEIEQRESESLEEEEEEQSHLHQRITRRAYRSEGGAIRNGVVAKGRGTKSLGFGEEPTEEQVQSFAGGTEMEMEMEMEIVSMEEGTSSSDESSSPVHTTKPSASSTHQDSLVQNADEADGLQDLGQSEREEVIVSVGVSPTVDCPAAEEEEEVNEQVQQQQQEAEEEEEEDKEEQQQEEMIEHVEEQQQEEEEEEEDDKLDDEEEDAQSEGFIRHRKQVSTPSALATPTILKPLNAGPAQKVTKPRPKRGPRPASGSILPKSYVMSIFKHFAKTKVASDVYPVISDILQRYFDRLADDLEAYSAHAKRKTIEVEDVELLMRRQGFVTDSTPVNVLIEKFLPLEYRKLLIPVATSGNKVVPDKRR</sequence>
<dbReference type="GO" id="GO:0000278">
    <property type="term" value="P:mitotic cell cycle"/>
    <property type="evidence" value="ECO:0007669"/>
    <property type="project" value="TreeGrafter"/>
</dbReference>
<comment type="subcellular location">
    <subcellularLocation>
        <location evidence="2">Chromosome</location>
    </subcellularLocation>
    <subcellularLocation>
        <location evidence="1">Nucleus</location>
    </subcellularLocation>
</comment>
<dbReference type="SUPFAM" id="SSF47113">
    <property type="entry name" value="Histone-fold"/>
    <property type="match status" value="1"/>
</dbReference>
<dbReference type="GO" id="GO:0007059">
    <property type="term" value="P:chromosome segregation"/>
    <property type="evidence" value="ECO:0007669"/>
    <property type="project" value="TreeGrafter"/>
</dbReference>
<evidence type="ECO:0000256" key="2">
    <source>
        <dbReference type="ARBA" id="ARBA00004286"/>
    </source>
</evidence>
<feature type="region of interest" description="Disordered" evidence="6">
    <location>
        <begin position="22"/>
        <end position="52"/>
    </location>
</feature>
<feature type="compositionally biased region" description="Acidic residues" evidence="6">
    <location>
        <begin position="611"/>
        <end position="632"/>
    </location>
</feature>
<comment type="similarity">
    <text evidence="3">Belongs to the CENP-T/CNN1 family.</text>
</comment>
<comment type="caution">
    <text evidence="8">The sequence shown here is derived from an EMBL/GenBank/DDBJ whole genome shotgun (WGS) entry which is preliminary data.</text>
</comment>
<name>A0AAD5ACF3_SILAS</name>
<evidence type="ECO:0000313" key="8">
    <source>
        <dbReference type="EMBL" id="KAI5613878.1"/>
    </source>
</evidence>
<feature type="compositionally biased region" description="Basic and acidic residues" evidence="6">
    <location>
        <begin position="413"/>
        <end position="433"/>
    </location>
</feature>
<dbReference type="InterPro" id="IPR035425">
    <property type="entry name" value="CENP-T/H4_C"/>
</dbReference>
<feature type="region of interest" description="Disordered" evidence="6">
    <location>
        <begin position="406"/>
        <end position="680"/>
    </location>
</feature>
<dbReference type="GO" id="GO:0046982">
    <property type="term" value="F:protein heterodimerization activity"/>
    <property type="evidence" value="ECO:0007669"/>
    <property type="project" value="InterPro"/>
</dbReference>
<dbReference type="PANTHER" id="PTHR46904:SF1">
    <property type="entry name" value="CENTROMERE PROTEIN T"/>
    <property type="match status" value="1"/>
</dbReference>
<dbReference type="PANTHER" id="PTHR46904">
    <property type="entry name" value="CENTROMERE PROTEIN T"/>
    <property type="match status" value="1"/>
</dbReference>
<reference evidence="8" key="1">
    <citation type="submission" date="2018-07" db="EMBL/GenBank/DDBJ databases">
        <title>Comparative genomics of catfishes provides insights into carnivory and benthic adaptation.</title>
        <authorList>
            <person name="Zhang Y."/>
            <person name="Wang D."/>
            <person name="Peng Z."/>
            <person name="Zheng S."/>
            <person name="Shao F."/>
            <person name="Tao W."/>
        </authorList>
    </citation>
    <scope>NUCLEOTIDE SEQUENCE</scope>
    <source>
        <strain evidence="8">Chongqing</strain>
    </source>
</reference>